<dbReference type="Pfam" id="PF04932">
    <property type="entry name" value="Wzy_C"/>
    <property type="match status" value="1"/>
</dbReference>
<evidence type="ECO:0000259" key="6">
    <source>
        <dbReference type="Pfam" id="PF04932"/>
    </source>
</evidence>
<feature type="transmembrane region" description="Helical" evidence="5">
    <location>
        <begin position="44"/>
        <end position="62"/>
    </location>
</feature>
<feature type="transmembrane region" description="Helical" evidence="5">
    <location>
        <begin position="243"/>
        <end position="263"/>
    </location>
</feature>
<protein>
    <submittedName>
        <fullName evidence="7">Membrane protein</fullName>
    </submittedName>
</protein>
<feature type="transmembrane region" description="Helical" evidence="5">
    <location>
        <begin position="125"/>
        <end position="146"/>
    </location>
</feature>
<comment type="subcellular location">
    <subcellularLocation>
        <location evidence="1">Membrane</location>
        <topology evidence="1">Multi-pass membrane protein</topology>
    </subcellularLocation>
</comment>
<dbReference type="OrthoDB" id="9796592at2"/>
<keyword evidence="3 5" id="KW-1133">Transmembrane helix</keyword>
<evidence type="ECO:0000256" key="2">
    <source>
        <dbReference type="ARBA" id="ARBA00022692"/>
    </source>
</evidence>
<feature type="domain" description="O-antigen ligase-related" evidence="6">
    <location>
        <begin position="198"/>
        <end position="339"/>
    </location>
</feature>
<proteinExistence type="predicted"/>
<feature type="transmembrane region" description="Helical" evidence="5">
    <location>
        <begin position="166"/>
        <end position="182"/>
    </location>
</feature>
<dbReference type="PANTHER" id="PTHR37422">
    <property type="entry name" value="TEICHURONIC ACID BIOSYNTHESIS PROTEIN TUAE"/>
    <property type="match status" value="1"/>
</dbReference>
<reference evidence="7 8" key="1">
    <citation type="submission" date="2019-07" db="EMBL/GenBank/DDBJ databases">
        <title>Whole genome shotgun sequence of Rhizobium naphthalenivorans NBRC 107585.</title>
        <authorList>
            <person name="Hosoyama A."/>
            <person name="Uohara A."/>
            <person name="Ohji S."/>
            <person name="Ichikawa N."/>
        </authorList>
    </citation>
    <scope>NUCLEOTIDE SEQUENCE [LARGE SCALE GENOMIC DNA]</scope>
    <source>
        <strain evidence="7 8">NBRC 107585</strain>
    </source>
</reference>
<organism evidence="7 8">
    <name type="scientific">Ciceribacter naphthalenivorans</name>
    <dbReference type="NCBI Taxonomy" id="1118451"/>
    <lineage>
        <taxon>Bacteria</taxon>
        <taxon>Pseudomonadati</taxon>
        <taxon>Pseudomonadota</taxon>
        <taxon>Alphaproteobacteria</taxon>
        <taxon>Hyphomicrobiales</taxon>
        <taxon>Rhizobiaceae</taxon>
        <taxon>Ciceribacter</taxon>
    </lineage>
</organism>
<evidence type="ECO:0000256" key="1">
    <source>
        <dbReference type="ARBA" id="ARBA00004141"/>
    </source>
</evidence>
<feature type="transmembrane region" description="Helical" evidence="5">
    <location>
        <begin position="214"/>
        <end position="231"/>
    </location>
</feature>
<sequence>MSTIGAHSTVPFKPQLAVLTLLGSALVACGVFLSGFVISEPAPYELLMVVQVAVWFLLGLKISRAVAPLLALLLTFNVGGILSLTMMQDLDTGPMYLAVSLFLALTAVFYAAIIEDRHERLRLIFQAWVAAAIITALLGILGYFHAFPGAEAFTLYDRAKGAFQDPNVFGPFLISPALYLMHGLLTGKLFVAPFRVAGLLVIALGVFLSFSRAAWALFLFSSVALVFIMLLKERTGAFRLKILLLSLTAIVVLVVVVVIALQFEQVRSLFLDRTTLAKDYDSGHLGRFARHRLGFLMMMERPLGIGPMVFSKRLFPEDEHNIWLKSLTTYGWLGFVCYITMMAWTLSIGFRYLLRNRPWQPYLMIAWIVIIGHMIIGNVIDTDHWRHFYMLLGIIWGCGALEWRHQRALRRAGRPG</sequence>
<dbReference type="EMBL" id="BJZP01000005">
    <property type="protein sequence ID" value="GEO84627.1"/>
    <property type="molecule type" value="Genomic_DNA"/>
</dbReference>
<feature type="transmembrane region" description="Helical" evidence="5">
    <location>
        <begin position="69"/>
        <end position="87"/>
    </location>
</feature>
<evidence type="ECO:0000313" key="8">
    <source>
        <dbReference type="Proteomes" id="UP000321717"/>
    </source>
</evidence>
<feature type="transmembrane region" description="Helical" evidence="5">
    <location>
        <begin position="16"/>
        <end position="38"/>
    </location>
</feature>
<keyword evidence="4 5" id="KW-0472">Membrane</keyword>
<dbReference type="InterPro" id="IPR007016">
    <property type="entry name" value="O-antigen_ligase-rel_domated"/>
</dbReference>
<evidence type="ECO:0000313" key="7">
    <source>
        <dbReference type="EMBL" id="GEO84627.1"/>
    </source>
</evidence>
<dbReference type="Proteomes" id="UP000321717">
    <property type="component" value="Unassembled WGS sequence"/>
</dbReference>
<name>A0A512HGP9_9HYPH</name>
<feature type="transmembrane region" description="Helical" evidence="5">
    <location>
        <begin position="189"/>
        <end position="208"/>
    </location>
</feature>
<feature type="transmembrane region" description="Helical" evidence="5">
    <location>
        <begin position="362"/>
        <end position="380"/>
    </location>
</feature>
<keyword evidence="2 5" id="KW-0812">Transmembrane</keyword>
<evidence type="ECO:0000256" key="5">
    <source>
        <dbReference type="SAM" id="Phobius"/>
    </source>
</evidence>
<evidence type="ECO:0000256" key="4">
    <source>
        <dbReference type="ARBA" id="ARBA00023136"/>
    </source>
</evidence>
<keyword evidence="8" id="KW-1185">Reference proteome</keyword>
<accession>A0A512HGP9</accession>
<dbReference type="AlphaFoldDB" id="A0A512HGP9"/>
<dbReference type="PANTHER" id="PTHR37422:SF21">
    <property type="entry name" value="EXOQ-LIKE PROTEIN"/>
    <property type="match status" value="1"/>
</dbReference>
<dbReference type="GO" id="GO:0016020">
    <property type="term" value="C:membrane"/>
    <property type="evidence" value="ECO:0007669"/>
    <property type="project" value="UniProtKB-SubCell"/>
</dbReference>
<feature type="transmembrane region" description="Helical" evidence="5">
    <location>
        <begin position="93"/>
        <end position="113"/>
    </location>
</feature>
<feature type="transmembrane region" description="Helical" evidence="5">
    <location>
        <begin position="330"/>
        <end position="350"/>
    </location>
</feature>
<feature type="transmembrane region" description="Helical" evidence="5">
    <location>
        <begin position="386"/>
        <end position="403"/>
    </location>
</feature>
<gene>
    <name evidence="7" type="ORF">RNA01_15590</name>
</gene>
<comment type="caution">
    <text evidence="7">The sequence shown here is derived from an EMBL/GenBank/DDBJ whole genome shotgun (WGS) entry which is preliminary data.</text>
</comment>
<dbReference type="InterPro" id="IPR051533">
    <property type="entry name" value="WaaL-like"/>
</dbReference>
<dbReference type="RefSeq" id="WP_147179389.1">
    <property type="nucleotide sequence ID" value="NZ_BJZP01000005.1"/>
</dbReference>
<evidence type="ECO:0000256" key="3">
    <source>
        <dbReference type="ARBA" id="ARBA00022989"/>
    </source>
</evidence>